<dbReference type="Proteomes" id="UP000032250">
    <property type="component" value="Unassembled WGS sequence"/>
</dbReference>
<proteinExistence type="predicted"/>
<dbReference type="HOGENOM" id="CLU_129174_0_0_9"/>
<comment type="caution">
    <text evidence="1">The sequence shown here is derived from an EMBL/GenBank/DDBJ whole genome shotgun (WGS) entry which is preliminary data.</text>
</comment>
<accession>A0A0D1BVP0</accession>
<organism evidence="1 2">
    <name type="scientific">Clostridium botulinum B2 450</name>
    <dbReference type="NCBI Taxonomy" id="1379739"/>
    <lineage>
        <taxon>Bacteria</taxon>
        <taxon>Bacillati</taxon>
        <taxon>Bacillota</taxon>
        <taxon>Clostridia</taxon>
        <taxon>Eubacteriales</taxon>
        <taxon>Clostridiaceae</taxon>
        <taxon>Clostridium</taxon>
    </lineage>
</organism>
<dbReference type="AlphaFoldDB" id="A0A0D1BVP0"/>
<dbReference type="OrthoDB" id="1935107at2"/>
<sequence>MWNLKDKKGFIMIEILCTLSIFIMLLSGALVASKNASKIKCEYSEREKYIGLLQGVKNEVMYNFTYEDLKNLKEENKLYIHKDEMNWDFHQNKDTKMLFTNIVPQKEPYLEMRITETEIFKVNLILNYEERKEKKRVHCEFYKGRYKR</sequence>
<evidence type="ECO:0000313" key="2">
    <source>
        <dbReference type="Proteomes" id="UP000032250"/>
    </source>
</evidence>
<dbReference type="RefSeq" id="WP_043031942.1">
    <property type="nucleotide sequence ID" value="NZ_JXSU01000007.1"/>
</dbReference>
<protein>
    <submittedName>
        <fullName evidence="1">Type IV pilin</fullName>
    </submittedName>
</protein>
<dbReference type="EMBL" id="JXSU01000007">
    <property type="protein sequence ID" value="KIS23837.1"/>
    <property type="molecule type" value="Genomic_DNA"/>
</dbReference>
<reference evidence="1 2" key="1">
    <citation type="submission" date="2014-06" db="EMBL/GenBank/DDBJ databases">
        <title>Genome characterization of distinct group I Clostridium botulinum lineages.</title>
        <authorList>
            <person name="Giordani F."/>
            <person name="Anselmo A."/>
            <person name="Fillo S."/>
            <person name="Palozzi A.M."/>
            <person name="Fortunato A."/>
            <person name="Gentile B."/>
            <person name="Ciammaruconi A."/>
            <person name="Anniballi F."/>
            <person name="De Medici D."/>
            <person name="Lista F."/>
        </authorList>
    </citation>
    <scope>NUCLEOTIDE SEQUENCE [LARGE SCALE GENOMIC DNA]</scope>
    <source>
        <strain evidence="1 2">B2 450</strain>
    </source>
</reference>
<dbReference type="PATRIC" id="fig|1379739.3.peg.2281"/>
<evidence type="ECO:0000313" key="1">
    <source>
        <dbReference type="EMBL" id="KIS23837.1"/>
    </source>
</evidence>
<name>A0A0D1BVP0_CLOBO</name>
<gene>
    <name evidence="1" type="ORF">N495_09605</name>
</gene>